<name>A0A5B7HKD8_PORTR</name>
<keyword evidence="3" id="KW-1185">Reference proteome</keyword>
<protein>
    <submittedName>
        <fullName evidence="2">Uncharacterized protein</fullName>
    </submittedName>
</protein>
<evidence type="ECO:0000313" key="3">
    <source>
        <dbReference type="Proteomes" id="UP000324222"/>
    </source>
</evidence>
<sequence>MRGYSAERREAESLTVFRSLPLPTYIYNLDPLNRPKLQTTHPLPKAPTNSTGPLPSSLYFSPQAQFIPARSEEKKAAVVEAVPGSSGTR</sequence>
<proteinExistence type="predicted"/>
<accession>A0A5B7HKD8</accession>
<feature type="region of interest" description="Disordered" evidence="1">
    <location>
        <begin position="37"/>
        <end position="57"/>
    </location>
</feature>
<comment type="caution">
    <text evidence="2">The sequence shown here is derived from an EMBL/GenBank/DDBJ whole genome shotgun (WGS) entry which is preliminary data.</text>
</comment>
<evidence type="ECO:0000256" key="1">
    <source>
        <dbReference type="SAM" id="MobiDB-lite"/>
    </source>
</evidence>
<evidence type="ECO:0000313" key="2">
    <source>
        <dbReference type="EMBL" id="MPC71732.1"/>
    </source>
</evidence>
<dbReference type="AlphaFoldDB" id="A0A5B7HKD8"/>
<organism evidence="2 3">
    <name type="scientific">Portunus trituberculatus</name>
    <name type="common">Swimming crab</name>
    <name type="synonym">Neptunus trituberculatus</name>
    <dbReference type="NCBI Taxonomy" id="210409"/>
    <lineage>
        <taxon>Eukaryota</taxon>
        <taxon>Metazoa</taxon>
        <taxon>Ecdysozoa</taxon>
        <taxon>Arthropoda</taxon>
        <taxon>Crustacea</taxon>
        <taxon>Multicrustacea</taxon>
        <taxon>Malacostraca</taxon>
        <taxon>Eumalacostraca</taxon>
        <taxon>Eucarida</taxon>
        <taxon>Decapoda</taxon>
        <taxon>Pleocyemata</taxon>
        <taxon>Brachyura</taxon>
        <taxon>Eubrachyura</taxon>
        <taxon>Portunoidea</taxon>
        <taxon>Portunidae</taxon>
        <taxon>Portuninae</taxon>
        <taxon>Portunus</taxon>
    </lineage>
</organism>
<dbReference type="Proteomes" id="UP000324222">
    <property type="component" value="Unassembled WGS sequence"/>
</dbReference>
<dbReference type="EMBL" id="VSRR010033478">
    <property type="protein sequence ID" value="MPC71732.1"/>
    <property type="molecule type" value="Genomic_DNA"/>
</dbReference>
<reference evidence="2 3" key="1">
    <citation type="submission" date="2019-05" db="EMBL/GenBank/DDBJ databases">
        <title>Another draft genome of Portunus trituberculatus and its Hox gene families provides insights of decapod evolution.</title>
        <authorList>
            <person name="Jeong J.-H."/>
            <person name="Song I."/>
            <person name="Kim S."/>
            <person name="Choi T."/>
            <person name="Kim D."/>
            <person name="Ryu S."/>
            <person name="Kim W."/>
        </authorList>
    </citation>
    <scope>NUCLEOTIDE SEQUENCE [LARGE SCALE GENOMIC DNA]</scope>
    <source>
        <tissue evidence="2">Muscle</tissue>
    </source>
</reference>
<gene>
    <name evidence="2" type="ORF">E2C01_066018</name>
</gene>